<comment type="caution">
    <text evidence="2">The sequence shown here is derived from an EMBL/GenBank/DDBJ whole genome shotgun (WGS) entry which is preliminary data.</text>
</comment>
<keyword evidence="3" id="KW-1185">Reference proteome</keyword>
<dbReference type="CDD" id="cd05154">
    <property type="entry name" value="ACAD10_11_N-like"/>
    <property type="match status" value="1"/>
</dbReference>
<dbReference type="InterPro" id="IPR041726">
    <property type="entry name" value="ACAD10_11_N"/>
</dbReference>
<organism evidence="2 3">
    <name type="scientific">Seohaeicola nanhaiensis</name>
    <dbReference type="NCBI Taxonomy" id="1387282"/>
    <lineage>
        <taxon>Bacteria</taxon>
        <taxon>Pseudomonadati</taxon>
        <taxon>Pseudomonadota</taxon>
        <taxon>Alphaproteobacteria</taxon>
        <taxon>Rhodobacterales</taxon>
        <taxon>Roseobacteraceae</taxon>
        <taxon>Seohaeicola</taxon>
    </lineage>
</organism>
<evidence type="ECO:0000313" key="2">
    <source>
        <dbReference type="EMBL" id="MFC4671412.1"/>
    </source>
</evidence>
<name>A0ABV9KMK3_9RHOB</name>
<proteinExistence type="predicted"/>
<dbReference type="Pfam" id="PF01636">
    <property type="entry name" value="APH"/>
    <property type="match status" value="1"/>
</dbReference>
<dbReference type="SUPFAM" id="SSF56112">
    <property type="entry name" value="Protein kinase-like (PK-like)"/>
    <property type="match status" value="1"/>
</dbReference>
<protein>
    <submittedName>
        <fullName evidence="2">Phosphotransferase family protein</fullName>
    </submittedName>
</protein>
<dbReference type="Gene3D" id="3.90.1200.10">
    <property type="match status" value="1"/>
</dbReference>
<dbReference type="Gene3D" id="3.30.200.20">
    <property type="entry name" value="Phosphorylase Kinase, domain 1"/>
    <property type="match status" value="1"/>
</dbReference>
<evidence type="ECO:0000313" key="3">
    <source>
        <dbReference type="Proteomes" id="UP001595973"/>
    </source>
</evidence>
<dbReference type="Proteomes" id="UP001595973">
    <property type="component" value="Unassembled WGS sequence"/>
</dbReference>
<dbReference type="InterPro" id="IPR002575">
    <property type="entry name" value="Aminoglycoside_PTrfase"/>
</dbReference>
<dbReference type="EMBL" id="JBHSGI010000033">
    <property type="protein sequence ID" value="MFC4671412.1"/>
    <property type="molecule type" value="Genomic_DNA"/>
</dbReference>
<dbReference type="RefSeq" id="WP_380721918.1">
    <property type="nucleotide sequence ID" value="NZ_JBHSGI010000033.1"/>
</dbReference>
<dbReference type="InterPro" id="IPR011009">
    <property type="entry name" value="Kinase-like_dom_sf"/>
</dbReference>
<accession>A0ABV9KMK3</accession>
<feature type="domain" description="Aminoglycoside phosphotransferase" evidence="1">
    <location>
        <begin position="64"/>
        <end position="296"/>
    </location>
</feature>
<dbReference type="PANTHER" id="PTHR21310">
    <property type="entry name" value="AMINOGLYCOSIDE PHOSPHOTRANSFERASE-RELATED-RELATED"/>
    <property type="match status" value="1"/>
</dbReference>
<dbReference type="InterPro" id="IPR051678">
    <property type="entry name" value="AGP_Transferase"/>
</dbReference>
<gene>
    <name evidence="2" type="ORF">ACFO5X_22860</name>
</gene>
<dbReference type="PANTHER" id="PTHR21310:SF57">
    <property type="entry name" value="BLR2944 PROTEIN"/>
    <property type="match status" value="1"/>
</dbReference>
<reference evidence="3" key="1">
    <citation type="journal article" date="2019" name="Int. J. Syst. Evol. Microbiol.">
        <title>The Global Catalogue of Microorganisms (GCM) 10K type strain sequencing project: providing services to taxonomists for standard genome sequencing and annotation.</title>
        <authorList>
            <consortium name="The Broad Institute Genomics Platform"/>
            <consortium name="The Broad Institute Genome Sequencing Center for Infectious Disease"/>
            <person name="Wu L."/>
            <person name="Ma J."/>
        </authorList>
    </citation>
    <scope>NUCLEOTIDE SEQUENCE [LARGE SCALE GENOMIC DNA]</scope>
    <source>
        <strain evidence="3">CGMCC 4.7283</strain>
    </source>
</reference>
<evidence type="ECO:0000259" key="1">
    <source>
        <dbReference type="Pfam" id="PF01636"/>
    </source>
</evidence>
<sequence length="353" mass="39829">MADVLAGQREIPAFDPFDSDTVRRQLTAYLAAQTGGAVTVSKLQRFTVGFSWVTYGFDAEWGGRTRALILRVGPPKGIFAPYLARPEFVALKALAQAGMRVPGVYWYDDTCTVFGAPFFICDKVEGEVPIPWTADGGPAFDEVTRKRLGHQFFDILADLHNFDWRGTEVAELDAGGTEATVTHQQIDAWVARMHDWSEARFPMLEWAAAWFRDHAPVAQRISLIHGDFRIGNFLEVDGDIRAFLDWELVHLGDPLEDLGWTCLRAWRGGSDYMCHLLTRDELLERYCARTGLTVDRATLAYWEAFGTFKLAIMHLGAFHCFEKRGFNDMRMAGMGAQIPRLLLQVERALEEAQ</sequence>